<dbReference type="InterPro" id="IPR017850">
    <property type="entry name" value="Alkaline_phosphatase_core_sf"/>
</dbReference>
<proteinExistence type="inferred from homology"/>
<sequence>MDIIKRQSRNNLNNFHKLGQLLLLLITIVFFSCKKESNSKPNIILIMADDLGVETLGCYGSDDYKTPNLDQLANEGMKFENCYSTPLCTPSRVQLMTGKYNFRNYIGFGLLDPKERTFGHMLQEAGYETCVVGKWQLLGNEHQRKLAGGKIGMLPGGAGFDDYLLWQVDDRGSRYKDPLLHKKDAGNELYPGEFGPDKFVEHIESFMASNTNNPFFVYYPMVITHDPFVPTPDNAEFANFDPKGGTNDPKYFGEMVGYMDQLIGRIIKKTDELGIRENTLILFIGDNGTDRDVMSSRKGNAVKGMKGHTLEAGTHVPFIANWKGTIMPNQSNPNLIDFTDFVPSLLEMVGQKKLNGDGVSFYPQLIGDSSAETRDWVFCHYDPRWGKFKSKRYVQNTRWKLYESGEFYDVIADPMEEKSLSVDELPEEVQLIASKFRKVLDDMR</sequence>
<gene>
    <name evidence="6" type="ORF">QQ008_12260</name>
</gene>
<dbReference type="EMBL" id="JAUJEA010000004">
    <property type="protein sequence ID" value="MDN5202148.1"/>
    <property type="molecule type" value="Genomic_DNA"/>
</dbReference>
<dbReference type="Proteomes" id="UP001172082">
    <property type="component" value="Unassembled WGS sequence"/>
</dbReference>
<dbReference type="Gene3D" id="3.40.720.10">
    <property type="entry name" value="Alkaline Phosphatase, subunit A"/>
    <property type="match status" value="2"/>
</dbReference>
<keyword evidence="3" id="KW-0378">Hydrolase</keyword>
<dbReference type="Pfam" id="PF00884">
    <property type="entry name" value="Sulfatase"/>
    <property type="match status" value="1"/>
</dbReference>
<reference evidence="6" key="1">
    <citation type="submission" date="2023-06" db="EMBL/GenBank/DDBJ databases">
        <title>Genomic of Parafulvivirga corallium.</title>
        <authorList>
            <person name="Wang G."/>
        </authorList>
    </citation>
    <scope>NUCLEOTIDE SEQUENCE</scope>
    <source>
        <strain evidence="6">BMA10</strain>
    </source>
</reference>
<dbReference type="InterPro" id="IPR000917">
    <property type="entry name" value="Sulfatase_N"/>
</dbReference>
<evidence type="ECO:0000256" key="2">
    <source>
        <dbReference type="ARBA" id="ARBA00022723"/>
    </source>
</evidence>
<dbReference type="PROSITE" id="PS00523">
    <property type="entry name" value="SULFATASE_1"/>
    <property type="match status" value="1"/>
</dbReference>
<comment type="caution">
    <text evidence="6">The sequence shown here is derived from an EMBL/GenBank/DDBJ whole genome shotgun (WGS) entry which is preliminary data.</text>
</comment>
<dbReference type="PANTHER" id="PTHR42693:SF53">
    <property type="entry name" value="ENDO-4-O-SULFATASE"/>
    <property type="match status" value="1"/>
</dbReference>
<dbReference type="SUPFAM" id="SSF53649">
    <property type="entry name" value="Alkaline phosphatase-like"/>
    <property type="match status" value="1"/>
</dbReference>
<keyword evidence="4" id="KW-0106">Calcium</keyword>
<dbReference type="CDD" id="cd16151">
    <property type="entry name" value="sulfatase_like"/>
    <property type="match status" value="1"/>
</dbReference>
<comment type="similarity">
    <text evidence="1">Belongs to the sulfatase family.</text>
</comment>
<evidence type="ECO:0000256" key="4">
    <source>
        <dbReference type="ARBA" id="ARBA00022837"/>
    </source>
</evidence>
<evidence type="ECO:0000256" key="1">
    <source>
        <dbReference type="ARBA" id="ARBA00008779"/>
    </source>
</evidence>
<evidence type="ECO:0000313" key="6">
    <source>
        <dbReference type="EMBL" id="MDN5202148.1"/>
    </source>
</evidence>
<keyword evidence="2" id="KW-0479">Metal-binding</keyword>
<evidence type="ECO:0000313" key="7">
    <source>
        <dbReference type="Proteomes" id="UP001172082"/>
    </source>
</evidence>
<protein>
    <submittedName>
        <fullName evidence="6">Sulfatase-like hydrolase/transferase</fullName>
    </submittedName>
</protein>
<evidence type="ECO:0000259" key="5">
    <source>
        <dbReference type="Pfam" id="PF00884"/>
    </source>
</evidence>
<feature type="domain" description="Sulfatase N-terminal" evidence="5">
    <location>
        <begin position="41"/>
        <end position="350"/>
    </location>
</feature>
<evidence type="ECO:0000256" key="3">
    <source>
        <dbReference type="ARBA" id="ARBA00022801"/>
    </source>
</evidence>
<dbReference type="PROSITE" id="PS51257">
    <property type="entry name" value="PROKAR_LIPOPROTEIN"/>
    <property type="match status" value="1"/>
</dbReference>
<dbReference type="RefSeq" id="WP_346752174.1">
    <property type="nucleotide sequence ID" value="NZ_JAUJEA010000004.1"/>
</dbReference>
<dbReference type="PANTHER" id="PTHR42693">
    <property type="entry name" value="ARYLSULFATASE FAMILY MEMBER"/>
    <property type="match status" value="1"/>
</dbReference>
<dbReference type="InterPro" id="IPR050738">
    <property type="entry name" value="Sulfatase"/>
</dbReference>
<keyword evidence="7" id="KW-1185">Reference proteome</keyword>
<organism evidence="6 7">
    <name type="scientific">Splendidivirga corallicola</name>
    <dbReference type="NCBI Taxonomy" id="3051826"/>
    <lineage>
        <taxon>Bacteria</taxon>
        <taxon>Pseudomonadati</taxon>
        <taxon>Bacteroidota</taxon>
        <taxon>Cytophagia</taxon>
        <taxon>Cytophagales</taxon>
        <taxon>Splendidivirgaceae</taxon>
        <taxon>Splendidivirga</taxon>
    </lineage>
</organism>
<name>A0ABT8KPN0_9BACT</name>
<dbReference type="InterPro" id="IPR024607">
    <property type="entry name" value="Sulfatase_CS"/>
</dbReference>
<accession>A0ABT8KPN0</accession>